<dbReference type="Gene3D" id="3.40.50.1820">
    <property type="entry name" value="alpha/beta hydrolase"/>
    <property type="match status" value="1"/>
</dbReference>
<dbReference type="InterPro" id="IPR050266">
    <property type="entry name" value="AB_hydrolase_sf"/>
</dbReference>
<sequence length="298" mass="32288">MVTEQAERQSVWHVDGTLREPLLVQPTGHVAQSDRSIPIYDSGNESSAATIVLVHGSSGTARGSFWAVYPILSFTRRVVAFDLQLPADDAELTLADAVDQLRAVVAHASADGPVALVGYSFGAVVAAAYAAEQPGTIESLTLVAGWSKTDRHQLVRNELWQRLHDSDPESLQRLTLLMAYSPGFVVGRNARDWAELQAAVTRPYPAQIMRLNREIDITSGLSRIDVPTLIVGCTHDAMVPLHHARVLFGAISDARYLEIESGHAVSVERPAQLAVAIDDFSVDPREHPAGTIIPVDHA</sequence>
<evidence type="ECO:0000313" key="3">
    <source>
        <dbReference type="Proteomes" id="UP001501266"/>
    </source>
</evidence>
<dbReference type="PANTHER" id="PTHR43798:SF33">
    <property type="entry name" value="HYDROLASE, PUTATIVE (AFU_ORTHOLOGUE AFUA_2G14860)-RELATED"/>
    <property type="match status" value="1"/>
</dbReference>
<evidence type="ECO:0000313" key="2">
    <source>
        <dbReference type="EMBL" id="GAA1422729.1"/>
    </source>
</evidence>
<proteinExistence type="predicted"/>
<reference evidence="3" key="1">
    <citation type="journal article" date="2019" name="Int. J. Syst. Evol. Microbiol.">
        <title>The Global Catalogue of Microorganisms (GCM) 10K type strain sequencing project: providing services to taxonomists for standard genome sequencing and annotation.</title>
        <authorList>
            <consortium name="The Broad Institute Genomics Platform"/>
            <consortium name="The Broad Institute Genome Sequencing Center for Infectious Disease"/>
            <person name="Wu L."/>
            <person name="Ma J."/>
        </authorList>
    </citation>
    <scope>NUCLEOTIDE SEQUENCE [LARGE SCALE GENOMIC DNA]</scope>
    <source>
        <strain evidence="3">JCM 12398</strain>
    </source>
</reference>
<gene>
    <name evidence="2" type="ORF">GCM10009640_15950</name>
</gene>
<dbReference type="PANTHER" id="PTHR43798">
    <property type="entry name" value="MONOACYLGLYCEROL LIPASE"/>
    <property type="match status" value="1"/>
</dbReference>
<feature type="domain" description="AB hydrolase-1" evidence="1">
    <location>
        <begin position="51"/>
        <end position="274"/>
    </location>
</feature>
<keyword evidence="3" id="KW-1185">Reference proteome</keyword>
<dbReference type="SUPFAM" id="SSF53474">
    <property type="entry name" value="alpha/beta-Hydrolases"/>
    <property type="match status" value="1"/>
</dbReference>
<dbReference type="EMBL" id="BAAAKK010000004">
    <property type="protein sequence ID" value="GAA1422729.1"/>
    <property type="molecule type" value="Genomic_DNA"/>
</dbReference>
<dbReference type="Pfam" id="PF12697">
    <property type="entry name" value="Abhydrolase_6"/>
    <property type="match status" value="1"/>
</dbReference>
<evidence type="ECO:0000259" key="1">
    <source>
        <dbReference type="Pfam" id="PF12697"/>
    </source>
</evidence>
<name>A0ABP4JIU9_9MICO</name>
<comment type="caution">
    <text evidence="2">The sequence shown here is derived from an EMBL/GenBank/DDBJ whole genome shotgun (WGS) entry which is preliminary data.</text>
</comment>
<dbReference type="PRINTS" id="PR00111">
    <property type="entry name" value="ABHYDROLASE"/>
</dbReference>
<dbReference type="InterPro" id="IPR029058">
    <property type="entry name" value="AB_hydrolase_fold"/>
</dbReference>
<organism evidence="2 3">
    <name type="scientific">Agrococcus citreus</name>
    <dbReference type="NCBI Taxonomy" id="84643"/>
    <lineage>
        <taxon>Bacteria</taxon>
        <taxon>Bacillati</taxon>
        <taxon>Actinomycetota</taxon>
        <taxon>Actinomycetes</taxon>
        <taxon>Micrococcales</taxon>
        <taxon>Microbacteriaceae</taxon>
        <taxon>Agrococcus</taxon>
    </lineage>
</organism>
<dbReference type="Proteomes" id="UP001501266">
    <property type="component" value="Unassembled WGS sequence"/>
</dbReference>
<dbReference type="InterPro" id="IPR000073">
    <property type="entry name" value="AB_hydrolase_1"/>
</dbReference>
<protein>
    <submittedName>
        <fullName evidence="2">Alpha/beta hydrolase</fullName>
    </submittedName>
</protein>
<dbReference type="GO" id="GO:0016787">
    <property type="term" value="F:hydrolase activity"/>
    <property type="evidence" value="ECO:0007669"/>
    <property type="project" value="UniProtKB-KW"/>
</dbReference>
<keyword evidence="2" id="KW-0378">Hydrolase</keyword>
<dbReference type="RefSeq" id="WP_343919429.1">
    <property type="nucleotide sequence ID" value="NZ_BAAAKK010000004.1"/>
</dbReference>
<accession>A0ABP4JIU9</accession>